<dbReference type="GO" id="GO:0004099">
    <property type="term" value="F:chitin deacetylase activity"/>
    <property type="evidence" value="ECO:0007669"/>
    <property type="project" value="UniProtKB-EC"/>
</dbReference>
<dbReference type="InterPro" id="IPR050248">
    <property type="entry name" value="Polysacc_deacetylase_ArnD"/>
</dbReference>
<organism evidence="17 18">
    <name type="scientific">Tetrapyrgos nigripes</name>
    <dbReference type="NCBI Taxonomy" id="182062"/>
    <lineage>
        <taxon>Eukaryota</taxon>
        <taxon>Fungi</taxon>
        <taxon>Dikarya</taxon>
        <taxon>Basidiomycota</taxon>
        <taxon>Agaricomycotina</taxon>
        <taxon>Agaricomycetes</taxon>
        <taxon>Agaricomycetidae</taxon>
        <taxon>Agaricales</taxon>
        <taxon>Marasmiineae</taxon>
        <taxon>Marasmiaceae</taxon>
        <taxon>Tetrapyrgos</taxon>
    </lineage>
</organism>
<dbReference type="GO" id="GO:0098552">
    <property type="term" value="C:side of membrane"/>
    <property type="evidence" value="ECO:0007669"/>
    <property type="project" value="UniProtKB-KW"/>
</dbReference>
<comment type="catalytic activity">
    <reaction evidence="13">
        <text>[(1-&gt;4)-N-acetyl-beta-D-glucosaminyl](n) + n H2O = chitosan + n acetate</text>
        <dbReference type="Rhea" id="RHEA:10464"/>
        <dbReference type="Rhea" id="RHEA-COMP:9593"/>
        <dbReference type="Rhea" id="RHEA-COMP:9597"/>
        <dbReference type="ChEBI" id="CHEBI:15377"/>
        <dbReference type="ChEBI" id="CHEBI:17029"/>
        <dbReference type="ChEBI" id="CHEBI:30089"/>
        <dbReference type="ChEBI" id="CHEBI:57704"/>
        <dbReference type="EC" id="3.5.1.41"/>
    </reaction>
    <physiologicalReaction direction="left-to-right" evidence="13">
        <dbReference type="Rhea" id="RHEA:10465"/>
    </physiologicalReaction>
</comment>
<keyword evidence="15" id="KW-0732">Signal</keyword>
<evidence type="ECO:0000259" key="16">
    <source>
        <dbReference type="PROSITE" id="PS51677"/>
    </source>
</evidence>
<dbReference type="GO" id="GO:0000272">
    <property type="term" value="P:polysaccharide catabolic process"/>
    <property type="evidence" value="ECO:0007669"/>
    <property type="project" value="UniProtKB-KW"/>
</dbReference>
<evidence type="ECO:0000256" key="9">
    <source>
        <dbReference type="ARBA" id="ARBA00023288"/>
    </source>
</evidence>
<evidence type="ECO:0000256" key="12">
    <source>
        <dbReference type="ARBA" id="ARBA00024056"/>
    </source>
</evidence>
<feature type="compositionally biased region" description="Low complexity" evidence="14">
    <location>
        <begin position="402"/>
        <end position="413"/>
    </location>
</feature>
<keyword evidence="4" id="KW-0325">Glycoprotein</keyword>
<keyword evidence="8" id="KW-0170">Cobalt</keyword>
<feature type="signal peptide" evidence="15">
    <location>
        <begin position="1"/>
        <end position="22"/>
    </location>
</feature>
<dbReference type="GO" id="GO:0005886">
    <property type="term" value="C:plasma membrane"/>
    <property type="evidence" value="ECO:0007669"/>
    <property type="project" value="UniProtKB-SubCell"/>
</dbReference>
<feature type="chain" id="PRO_5034777158" description="chitin deacetylase" evidence="15">
    <location>
        <begin position="23"/>
        <end position="444"/>
    </location>
</feature>
<gene>
    <name evidence="17" type="ORF">D9758_003595</name>
</gene>
<dbReference type="GO" id="GO:0006032">
    <property type="term" value="P:chitin catabolic process"/>
    <property type="evidence" value="ECO:0007669"/>
    <property type="project" value="UniProtKB-KW"/>
</dbReference>
<comment type="cofactor">
    <cofactor evidence="1">
        <name>Co(2+)</name>
        <dbReference type="ChEBI" id="CHEBI:48828"/>
    </cofactor>
</comment>
<dbReference type="InterPro" id="IPR002509">
    <property type="entry name" value="NODB_dom"/>
</dbReference>
<dbReference type="GO" id="GO:0009272">
    <property type="term" value="P:fungal-type cell wall biogenesis"/>
    <property type="evidence" value="ECO:0007669"/>
    <property type="project" value="UniProtKB-ARBA"/>
</dbReference>
<dbReference type="SUPFAM" id="SSF88713">
    <property type="entry name" value="Glycoside hydrolase/deacetylase"/>
    <property type="match status" value="1"/>
</dbReference>
<evidence type="ECO:0000256" key="15">
    <source>
        <dbReference type="SAM" id="SignalP"/>
    </source>
</evidence>
<keyword evidence="3" id="KW-1003">Cell membrane</keyword>
<evidence type="ECO:0000256" key="13">
    <source>
        <dbReference type="ARBA" id="ARBA00048494"/>
    </source>
</evidence>
<sequence>MRYLPPSSSLLALGLLFASVVAKPQDGDRTTEQEEAQIKGALPPLDPNAECAGYYYAPVSNALSQFPAPAAQAHMVPGDTEAQDKFNSIKDLIPNIAPKGTPEGDFSSVASYPSDDPDCWWTRTQCVSPKLQGLPPDIFEVPEPLTNGYGFDDGPNCSHNAFYDFLQEQNQKATMFFVGTNVIYQPLEAQRALTDGHEICVHTWSHHYMTALSNEDAFAELWYSVTPTCWRPPFGDVDDRIRAIAAALNLQTILWKYDSFDWKVTSGQATPDQVNKNYDDFANTAKTGGFDTPWHGGIILSHEGDQFTMQAAIDNYPKLKDAFKYIVPVGVALNKTRPYVEANYSLPTFDKYISGTTVVLGETPQSDGATTSLALGAAAASGTSTAKSSQSSSAGDSNHQAGNSTGNSTGSSGKNDALSTIGSPASSQWLIMVVLTAFFAALHL</sequence>
<evidence type="ECO:0000256" key="14">
    <source>
        <dbReference type="SAM" id="MobiDB-lite"/>
    </source>
</evidence>
<dbReference type="InterPro" id="IPR011330">
    <property type="entry name" value="Glyco_hydro/deAcase_b/a-brl"/>
</dbReference>
<accession>A0A8H5GUU4</accession>
<dbReference type="EMBL" id="JAACJM010000007">
    <property type="protein sequence ID" value="KAF5371628.1"/>
    <property type="molecule type" value="Genomic_DNA"/>
</dbReference>
<proteinExistence type="predicted"/>
<keyword evidence="11" id="KW-0624">Polysaccharide degradation</keyword>
<dbReference type="PANTHER" id="PTHR10587">
    <property type="entry name" value="GLYCOSYL TRANSFERASE-RELATED"/>
    <property type="match status" value="1"/>
</dbReference>
<dbReference type="PROSITE" id="PS51677">
    <property type="entry name" value="NODB"/>
    <property type="match status" value="1"/>
</dbReference>
<evidence type="ECO:0000256" key="11">
    <source>
        <dbReference type="ARBA" id="ARBA00023326"/>
    </source>
</evidence>
<feature type="region of interest" description="Disordered" evidence="14">
    <location>
        <begin position="385"/>
        <end position="418"/>
    </location>
</feature>
<evidence type="ECO:0000256" key="8">
    <source>
        <dbReference type="ARBA" id="ARBA00023285"/>
    </source>
</evidence>
<protein>
    <recommendedName>
        <fullName evidence="12">chitin deacetylase</fullName>
        <ecNumber evidence="12">3.5.1.41</ecNumber>
    </recommendedName>
</protein>
<dbReference type="AlphaFoldDB" id="A0A8H5GUU4"/>
<dbReference type="EC" id="3.5.1.41" evidence="12"/>
<keyword evidence="10" id="KW-0961">Cell wall biogenesis/degradation</keyword>
<feature type="compositionally biased region" description="Low complexity" evidence="14">
    <location>
        <begin position="385"/>
        <end position="395"/>
    </location>
</feature>
<dbReference type="GO" id="GO:0071555">
    <property type="term" value="P:cell wall organization"/>
    <property type="evidence" value="ECO:0007669"/>
    <property type="project" value="UniProtKB-KW"/>
</dbReference>
<dbReference type="Proteomes" id="UP000559256">
    <property type="component" value="Unassembled WGS sequence"/>
</dbReference>
<evidence type="ECO:0000256" key="2">
    <source>
        <dbReference type="ARBA" id="ARBA00004609"/>
    </source>
</evidence>
<evidence type="ECO:0000256" key="6">
    <source>
        <dbReference type="ARBA" id="ARBA00023136"/>
    </source>
</evidence>
<evidence type="ECO:0000256" key="1">
    <source>
        <dbReference type="ARBA" id="ARBA00001941"/>
    </source>
</evidence>
<evidence type="ECO:0000256" key="7">
    <source>
        <dbReference type="ARBA" id="ARBA00023277"/>
    </source>
</evidence>
<comment type="caution">
    <text evidence="17">The sequence shown here is derived from an EMBL/GenBank/DDBJ whole genome shotgun (WGS) entry which is preliminary data.</text>
</comment>
<keyword evidence="18" id="KW-1185">Reference proteome</keyword>
<evidence type="ECO:0000256" key="10">
    <source>
        <dbReference type="ARBA" id="ARBA00023316"/>
    </source>
</evidence>
<dbReference type="Pfam" id="PF01522">
    <property type="entry name" value="Polysacc_deac_1"/>
    <property type="match status" value="1"/>
</dbReference>
<keyword evidence="4" id="KW-0336">GPI-anchor</keyword>
<dbReference type="Gene3D" id="3.20.20.370">
    <property type="entry name" value="Glycoside hydrolase/deacetylase"/>
    <property type="match status" value="1"/>
</dbReference>
<dbReference type="OrthoDB" id="407355at2759"/>
<evidence type="ECO:0000313" key="18">
    <source>
        <dbReference type="Proteomes" id="UP000559256"/>
    </source>
</evidence>
<evidence type="ECO:0000313" key="17">
    <source>
        <dbReference type="EMBL" id="KAF5371628.1"/>
    </source>
</evidence>
<feature type="domain" description="NodB homology" evidence="16">
    <location>
        <begin position="145"/>
        <end position="328"/>
    </location>
</feature>
<name>A0A8H5GUU4_9AGAR</name>
<comment type="subcellular location">
    <subcellularLocation>
        <location evidence="2">Cell membrane</location>
        <topology evidence="2">Lipid-anchor</topology>
        <topology evidence="2">GPI-anchor</topology>
    </subcellularLocation>
</comment>
<reference evidence="17 18" key="1">
    <citation type="journal article" date="2020" name="ISME J.">
        <title>Uncovering the hidden diversity of litter-decomposition mechanisms in mushroom-forming fungi.</title>
        <authorList>
            <person name="Floudas D."/>
            <person name="Bentzer J."/>
            <person name="Ahren D."/>
            <person name="Johansson T."/>
            <person name="Persson P."/>
            <person name="Tunlid A."/>
        </authorList>
    </citation>
    <scope>NUCLEOTIDE SEQUENCE [LARGE SCALE GENOMIC DNA]</scope>
    <source>
        <strain evidence="17 18">CBS 291.85</strain>
    </source>
</reference>
<evidence type="ECO:0000256" key="4">
    <source>
        <dbReference type="ARBA" id="ARBA00022622"/>
    </source>
</evidence>
<dbReference type="PANTHER" id="PTHR10587:SF98">
    <property type="entry name" value="CHITIN DEACETYLASE"/>
    <property type="match status" value="1"/>
</dbReference>
<evidence type="ECO:0000256" key="3">
    <source>
        <dbReference type="ARBA" id="ARBA00022475"/>
    </source>
</evidence>
<keyword evidence="6" id="KW-0472">Membrane</keyword>
<evidence type="ECO:0000256" key="5">
    <source>
        <dbReference type="ARBA" id="ARBA00023024"/>
    </source>
</evidence>
<keyword evidence="7" id="KW-0119">Carbohydrate metabolism</keyword>
<keyword evidence="5" id="KW-0146">Chitin degradation</keyword>
<keyword evidence="9" id="KW-0449">Lipoprotein</keyword>